<accession>A0A0F5PJQ4</accession>
<dbReference type="AlphaFoldDB" id="A0A0F5PJQ4"/>
<dbReference type="Proteomes" id="UP000010146">
    <property type="component" value="Unassembled WGS sequence"/>
</dbReference>
<evidence type="ECO:0000313" key="1">
    <source>
        <dbReference type="EMBL" id="KKC28893.1"/>
    </source>
</evidence>
<dbReference type="EMBL" id="ABXP02000114">
    <property type="protein sequence ID" value="KKC28893.1"/>
    <property type="molecule type" value="Genomic_DNA"/>
</dbReference>
<organism evidence="1 2">
    <name type="scientific">Caldanaerobacter subterraneus subsp. pacificus DSM 12653</name>
    <dbReference type="NCBI Taxonomy" id="391606"/>
    <lineage>
        <taxon>Bacteria</taxon>
        <taxon>Bacillati</taxon>
        <taxon>Bacillota</taxon>
        <taxon>Clostridia</taxon>
        <taxon>Thermoanaerobacterales</taxon>
        <taxon>Thermoanaerobacteraceae</taxon>
        <taxon>Caldanaerobacter</taxon>
    </lineage>
</organism>
<name>A0A0F5PJQ4_9THEO</name>
<sequence length="39" mass="4643">MQLEFSPKLYSAKAQRRKLDGKPLSFVERGFLNFAEKRR</sequence>
<proteinExistence type="predicted"/>
<protein>
    <submittedName>
        <fullName evidence="1">Uncharacterized protein</fullName>
    </submittedName>
</protein>
<comment type="caution">
    <text evidence="1">The sequence shown here is derived from an EMBL/GenBank/DDBJ whole genome shotgun (WGS) entry which is preliminary data.</text>
</comment>
<reference evidence="1 2" key="2">
    <citation type="journal article" date="2015" name="BMC Genomics">
        <title>Analysis of three genomes within the thermophilic bacterial species Caldanaerobacter subterraneus with a focus on carbon monoxide dehydrogenase evolution and hydrolase diversity.</title>
        <authorList>
            <person name="Sant'Anna F.H."/>
            <person name="Lebedinsky A.V."/>
            <person name="Sokolova T.G."/>
            <person name="Robb F.T."/>
            <person name="Gonzalez J.M."/>
        </authorList>
    </citation>
    <scope>NUCLEOTIDE SEQUENCE [LARGE SCALE GENOMIC DNA]</scope>
    <source>
        <strain evidence="1 2">DSM 12653</strain>
    </source>
</reference>
<gene>
    <name evidence="1" type="ORF">CDSM653_02117</name>
</gene>
<reference evidence="2" key="3">
    <citation type="submission" date="2015-02" db="EMBL/GenBank/DDBJ databases">
        <title>Genome analysis of three genomes within the thermophilic hydrogenogenic bacterial species Caldanaerobacter subterraneus.</title>
        <authorList>
            <person name="Sant'Anna F.H."/>
            <person name="Lebedinsky A."/>
            <person name="Sokolova T."/>
            <person name="Robb F.T."/>
            <person name="Gonzalez J.M."/>
        </authorList>
    </citation>
    <scope>NUCLEOTIDE SEQUENCE [LARGE SCALE GENOMIC DNA]</scope>
    <source>
        <strain evidence="2">DSM 12653</strain>
    </source>
</reference>
<reference evidence="1 2" key="1">
    <citation type="submission" date="2008-07" db="EMBL/GenBank/DDBJ databases">
        <authorList>
            <person name="Gonzalez J."/>
            <person name="Sokolova T."/>
            <person name="Ferriera S."/>
            <person name="Johnson J."/>
            <person name="Kravitz S."/>
            <person name="Beeson K."/>
            <person name="Sutton G."/>
            <person name="Rogers Y.-H."/>
            <person name="Friedman R."/>
            <person name="Frazier M."/>
            <person name="Venter J.C."/>
        </authorList>
    </citation>
    <scope>NUCLEOTIDE SEQUENCE [LARGE SCALE GENOMIC DNA]</scope>
    <source>
        <strain evidence="1 2">DSM 12653</strain>
    </source>
</reference>
<evidence type="ECO:0000313" key="2">
    <source>
        <dbReference type="Proteomes" id="UP000010146"/>
    </source>
</evidence>